<accession>A0A399R8C4</accession>
<sequence length="206" mass="23598">MSEKPPLRVVPAESPESDGRRARSERSKLQIVDALFRLILDGNLDPSAASVAEEAAVGLRTVFRHFEDMDSLYRELTARLEAEILPIVMKPWSSADWRARLHELVSRRAGIYERIMPFKVAANLRRYQSDWLMHDYQRFLRMERSGLHGILPDEVLADKGLSAALEMVTGFQTWRRIRQDQGLDPQEAEAMLLRTVDALLADIERG</sequence>
<dbReference type="AlphaFoldDB" id="A0A399R8C4"/>
<gene>
    <name evidence="5" type="ORF">D1223_18535</name>
</gene>
<name>A0A399R8C4_9PROT</name>
<evidence type="ECO:0000259" key="4">
    <source>
        <dbReference type="PROSITE" id="PS50977"/>
    </source>
</evidence>
<dbReference type="EMBL" id="QWFX01000016">
    <property type="protein sequence ID" value="RIJ26924.1"/>
    <property type="molecule type" value="Genomic_DNA"/>
</dbReference>
<dbReference type="RefSeq" id="WP_119377817.1">
    <property type="nucleotide sequence ID" value="NZ_QWFX01000016.1"/>
</dbReference>
<feature type="domain" description="HTH tetR-type" evidence="4">
    <location>
        <begin position="25"/>
        <end position="84"/>
    </location>
</feature>
<dbReference type="Gene3D" id="1.10.357.10">
    <property type="entry name" value="Tetracycline Repressor, domain 2"/>
    <property type="match status" value="1"/>
</dbReference>
<dbReference type="OrthoDB" id="8911656at2"/>
<evidence type="ECO:0000313" key="5">
    <source>
        <dbReference type="EMBL" id="RIJ26924.1"/>
    </source>
</evidence>
<reference evidence="5 6" key="1">
    <citation type="submission" date="2018-08" db="EMBL/GenBank/DDBJ databases">
        <title>Henriciella mobilis sp. nov., isolated from seawater.</title>
        <authorList>
            <person name="Cheng H."/>
            <person name="Wu Y.-H."/>
            <person name="Xu X.-W."/>
            <person name="Guo L.-L."/>
        </authorList>
    </citation>
    <scope>NUCLEOTIDE SEQUENCE [LARGE SCALE GENOMIC DNA]</scope>
    <source>
        <strain evidence="5 6">JN25</strain>
    </source>
</reference>
<dbReference type="InterPro" id="IPR001647">
    <property type="entry name" value="HTH_TetR"/>
</dbReference>
<dbReference type="SUPFAM" id="SSF46689">
    <property type="entry name" value="Homeodomain-like"/>
    <property type="match status" value="1"/>
</dbReference>
<organism evidence="5 6">
    <name type="scientific">Henriciella mobilis</name>
    <dbReference type="NCBI Taxonomy" id="2305467"/>
    <lineage>
        <taxon>Bacteria</taxon>
        <taxon>Pseudomonadati</taxon>
        <taxon>Pseudomonadota</taxon>
        <taxon>Alphaproteobacteria</taxon>
        <taxon>Hyphomonadales</taxon>
        <taxon>Hyphomonadaceae</taxon>
        <taxon>Henriciella</taxon>
    </lineage>
</organism>
<evidence type="ECO:0000256" key="3">
    <source>
        <dbReference type="SAM" id="MobiDB-lite"/>
    </source>
</evidence>
<feature type="region of interest" description="Disordered" evidence="3">
    <location>
        <begin position="1"/>
        <end position="25"/>
    </location>
</feature>
<feature type="DNA-binding region" description="H-T-H motif" evidence="2">
    <location>
        <begin position="47"/>
        <end position="66"/>
    </location>
</feature>
<keyword evidence="6" id="KW-1185">Reference proteome</keyword>
<proteinExistence type="predicted"/>
<evidence type="ECO:0000313" key="6">
    <source>
        <dbReference type="Proteomes" id="UP000266385"/>
    </source>
</evidence>
<evidence type="ECO:0000256" key="2">
    <source>
        <dbReference type="PROSITE-ProRule" id="PRU00335"/>
    </source>
</evidence>
<keyword evidence="1 2" id="KW-0238">DNA-binding</keyword>
<dbReference type="PROSITE" id="PS50977">
    <property type="entry name" value="HTH_TETR_2"/>
    <property type="match status" value="1"/>
</dbReference>
<dbReference type="InterPro" id="IPR009057">
    <property type="entry name" value="Homeodomain-like_sf"/>
</dbReference>
<evidence type="ECO:0000256" key="1">
    <source>
        <dbReference type="ARBA" id="ARBA00023125"/>
    </source>
</evidence>
<comment type="caution">
    <text evidence="5">The sequence shown here is derived from an EMBL/GenBank/DDBJ whole genome shotgun (WGS) entry which is preliminary data.</text>
</comment>
<dbReference type="GO" id="GO:0003677">
    <property type="term" value="F:DNA binding"/>
    <property type="evidence" value="ECO:0007669"/>
    <property type="project" value="UniProtKB-UniRule"/>
</dbReference>
<protein>
    <submittedName>
        <fullName evidence="5">TetR/AcrR family transcriptional regulator</fullName>
    </submittedName>
</protein>
<dbReference type="Proteomes" id="UP000266385">
    <property type="component" value="Unassembled WGS sequence"/>
</dbReference>